<organism evidence="2 3">
    <name type="scientific">Acinetobacter chinensis</name>
    <dbReference type="NCBI Taxonomy" id="2004650"/>
    <lineage>
        <taxon>Bacteria</taxon>
        <taxon>Pseudomonadati</taxon>
        <taxon>Pseudomonadota</taxon>
        <taxon>Gammaproteobacteria</taxon>
        <taxon>Moraxellales</taxon>
        <taxon>Moraxellaceae</taxon>
        <taxon>Acinetobacter</taxon>
    </lineage>
</organism>
<reference evidence="3" key="1">
    <citation type="submission" date="2018-09" db="EMBL/GenBank/DDBJ databases">
        <title>The complete genome of Acinetobacter sp. strain WCHAc010005.</title>
        <authorList>
            <person name="Hu Y."/>
            <person name="Long H."/>
            <person name="Feng Y."/>
            <person name="Zong Z."/>
        </authorList>
    </citation>
    <scope>NUCLEOTIDE SEQUENCE [LARGE SCALE GENOMIC DNA]</scope>
    <source>
        <strain evidence="3">WCHAc010005</strain>
    </source>
</reference>
<dbReference type="KEGG" id="achi:CDG60_03895"/>
<feature type="transmembrane region" description="Helical" evidence="1">
    <location>
        <begin position="109"/>
        <end position="129"/>
    </location>
</feature>
<keyword evidence="1" id="KW-0812">Transmembrane</keyword>
<evidence type="ECO:0000256" key="1">
    <source>
        <dbReference type="SAM" id="Phobius"/>
    </source>
</evidence>
<dbReference type="AlphaFoldDB" id="A0A3B7LV04"/>
<proteinExistence type="predicted"/>
<dbReference type="Proteomes" id="UP000263753">
    <property type="component" value="Chromosome"/>
</dbReference>
<accession>A0A3B7LV04</accession>
<feature type="transmembrane region" description="Helical" evidence="1">
    <location>
        <begin position="42"/>
        <end position="64"/>
    </location>
</feature>
<protein>
    <submittedName>
        <fullName evidence="2">Uncharacterized protein</fullName>
    </submittedName>
</protein>
<keyword evidence="1" id="KW-0472">Membrane</keyword>
<name>A0A3B7LV04_9GAMM</name>
<gene>
    <name evidence="2" type="ORF">CDG60_03895</name>
</gene>
<evidence type="ECO:0000313" key="2">
    <source>
        <dbReference type="EMBL" id="AXY55805.1"/>
    </source>
</evidence>
<dbReference type="EMBL" id="CP032134">
    <property type="protein sequence ID" value="AXY55805.1"/>
    <property type="molecule type" value="Genomic_DNA"/>
</dbReference>
<feature type="transmembrane region" description="Helical" evidence="1">
    <location>
        <begin position="76"/>
        <end position="97"/>
    </location>
</feature>
<evidence type="ECO:0000313" key="3">
    <source>
        <dbReference type="Proteomes" id="UP000263753"/>
    </source>
</evidence>
<sequence>MKYSRKTIVNALLLAPLPLILLSALSIMIVNSEYRLDSVFVIFAGHALVYLAYCVLTVPFTFLISIGLNHYSALNFFTICISSLVISTAFFILVIWGHTGQVLGHWEEVFNHGFTIITALISGFFYWLFLTVLRNRSTENNEQKV</sequence>
<dbReference type="RefSeq" id="WP_087513162.1">
    <property type="nucleotide sequence ID" value="NZ_CP032134.1"/>
</dbReference>
<keyword evidence="1" id="KW-1133">Transmembrane helix</keyword>